<dbReference type="SUPFAM" id="SSF48678">
    <property type="entry name" value="Moesin tail domain"/>
    <property type="match status" value="1"/>
</dbReference>
<dbReference type="PANTHER" id="PTHR47137">
    <property type="entry name" value="ERMIN"/>
    <property type="match status" value="1"/>
</dbReference>
<protein>
    <recommendedName>
        <fullName evidence="8">Ermin</fullName>
    </recommendedName>
    <alternativeName>
        <fullName evidence="9">Juxtanodin</fullName>
    </alternativeName>
</protein>
<dbReference type="OrthoDB" id="9947518at2759"/>
<evidence type="ECO:0000256" key="7">
    <source>
        <dbReference type="ARBA" id="ARBA00025213"/>
    </source>
</evidence>
<dbReference type="GO" id="GO:0033269">
    <property type="term" value="C:internode region of axon"/>
    <property type="evidence" value="ECO:0007669"/>
    <property type="project" value="TreeGrafter"/>
</dbReference>
<dbReference type="GO" id="GO:0007015">
    <property type="term" value="P:actin filament organization"/>
    <property type="evidence" value="ECO:0007669"/>
    <property type="project" value="InterPro"/>
</dbReference>
<evidence type="ECO:0000256" key="5">
    <source>
        <dbReference type="ARBA" id="ARBA00023203"/>
    </source>
</evidence>
<evidence type="ECO:0000256" key="9">
    <source>
        <dbReference type="ARBA" id="ARBA00031224"/>
    </source>
</evidence>
<evidence type="ECO:0000256" key="10">
    <source>
        <dbReference type="SAM" id="MobiDB-lite"/>
    </source>
</evidence>
<keyword evidence="3" id="KW-0963">Cytoplasm</keyword>
<evidence type="ECO:0000313" key="12">
    <source>
        <dbReference type="Proteomes" id="UP001152803"/>
    </source>
</evidence>
<proteinExistence type="predicted"/>
<dbReference type="EMBL" id="JAFJMO010000003">
    <property type="protein sequence ID" value="KAJ8282387.1"/>
    <property type="molecule type" value="Genomic_DNA"/>
</dbReference>
<dbReference type="InterPro" id="IPR045346">
    <property type="entry name" value="Ermin"/>
</dbReference>
<keyword evidence="6" id="KW-0206">Cytoskeleton</keyword>
<dbReference type="AlphaFoldDB" id="A0A9Q1I3L6"/>
<feature type="compositionally biased region" description="Basic and acidic residues" evidence="10">
    <location>
        <begin position="290"/>
        <end position="301"/>
    </location>
</feature>
<evidence type="ECO:0000256" key="2">
    <source>
        <dbReference type="ARBA" id="ARBA00011216"/>
    </source>
</evidence>
<dbReference type="GO" id="GO:0001763">
    <property type="term" value="P:morphogenesis of a branching structure"/>
    <property type="evidence" value="ECO:0007669"/>
    <property type="project" value="TreeGrafter"/>
</dbReference>
<dbReference type="GO" id="GO:0051015">
    <property type="term" value="F:actin filament binding"/>
    <property type="evidence" value="ECO:0007669"/>
    <property type="project" value="InterPro"/>
</dbReference>
<comment type="subunit">
    <text evidence="2">Binds actin.</text>
</comment>
<feature type="compositionally biased region" description="Basic and acidic residues" evidence="10">
    <location>
        <begin position="193"/>
        <end position="205"/>
    </location>
</feature>
<evidence type="ECO:0000256" key="8">
    <source>
        <dbReference type="ARBA" id="ARBA00026168"/>
    </source>
</evidence>
<evidence type="ECO:0000256" key="3">
    <source>
        <dbReference type="ARBA" id="ARBA00022490"/>
    </source>
</evidence>
<dbReference type="PANTHER" id="PTHR47137:SF1">
    <property type="entry name" value="ERMIN"/>
    <property type="match status" value="1"/>
</dbReference>
<reference evidence="11" key="1">
    <citation type="journal article" date="2023" name="Science">
        <title>Genome structures resolve the early diversification of teleost fishes.</title>
        <authorList>
            <person name="Parey E."/>
            <person name="Louis A."/>
            <person name="Montfort J."/>
            <person name="Bouchez O."/>
            <person name="Roques C."/>
            <person name="Iampietro C."/>
            <person name="Lluch J."/>
            <person name="Castinel A."/>
            <person name="Donnadieu C."/>
            <person name="Desvignes T."/>
            <person name="Floi Bucao C."/>
            <person name="Jouanno E."/>
            <person name="Wen M."/>
            <person name="Mejri S."/>
            <person name="Dirks R."/>
            <person name="Jansen H."/>
            <person name="Henkel C."/>
            <person name="Chen W.J."/>
            <person name="Zahm M."/>
            <person name="Cabau C."/>
            <person name="Klopp C."/>
            <person name="Thompson A.W."/>
            <person name="Robinson-Rechavi M."/>
            <person name="Braasch I."/>
            <person name="Lecointre G."/>
            <person name="Bobe J."/>
            <person name="Postlethwait J.H."/>
            <person name="Berthelot C."/>
            <person name="Roest Crollius H."/>
            <person name="Guiguen Y."/>
        </authorList>
    </citation>
    <scope>NUCLEOTIDE SEQUENCE</scope>
    <source>
        <strain evidence="11">Concon-B</strain>
    </source>
</reference>
<gene>
    <name evidence="11" type="ORF">COCON_G00049060</name>
</gene>
<dbReference type="Gene3D" id="6.10.360.10">
    <property type="match status" value="1"/>
</dbReference>
<evidence type="ECO:0000313" key="11">
    <source>
        <dbReference type="EMBL" id="KAJ8282387.1"/>
    </source>
</evidence>
<dbReference type="GO" id="GO:0043025">
    <property type="term" value="C:neuronal cell body"/>
    <property type="evidence" value="ECO:0007669"/>
    <property type="project" value="TreeGrafter"/>
</dbReference>
<dbReference type="GO" id="GO:0033270">
    <property type="term" value="C:paranode region of axon"/>
    <property type="evidence" value="ECO:0007669"/>
    <property type="project" value="TreeGrafter"/>
</dbReference>
<comment type="function">
    <text evidence="7">Plays a role in cytoskeletal rearrangements during the late wrapping and/or compaction phases of myelinogenesis as well as in maintenance and stability of myelin sheath in the adult. May play an important role in late-stage oligodendroglia maturation, myelin/Ranvier node formation during CNS development, and in the maintenance and plasticity of related structures in the mature CNS.</text>
</comment>
<dbReference type="GO" id="GO:0005938">
    <property type="term" value="C:cell cortex"/>
    <property type="evidence" value="ECO:0007669"/>
    <property type="project" value="TreeGrafter"/>
</dbReference>
<keyword evidence="12" id="KW-1185">Reference proteome</keyword>
<dbReference type="Proteomes" id="UP001152803">
    <property type="component" value="Unassembled WGS sequence"/>
</dbReference>
<dbReference type="GO" id="GO:0005856">
    <property type="term" value="C:cytoskeleton"/>
    <property type="evidence" value="ECO:0007669"/>
    <property type="project" value="UniProtKB-SubCell"/>
</dbReference>
<dbReference type="GO" id="GO:0030175">
    <property type="term" value="C:filopodium"/>
    <property type="evidence" value="ECO:0007669"/>
    <property type="project" value="TreeGrafter"/>
</dbReference>
<keyword evidence="5" id="KW-0009">Actin-binding</keyword>
<sequence>MAERTDATLLDLVGSASLTGVVEIIGGAGDIQSLVNVAEATADALEEDDDGDVFFCKSENVSPGISPRIATLALGPNNADTSEPVTEPVSNTSPLETEALFGASYSSADPLYNQSKCVQSENRGTPLNLVDSTKPLEDSCIPTAQNPGETEAKSSAGLPGLVLVPQKGEEEVTSMDQMAQEVTLLAASVPVLEKEGQVNGEEKAPIEGPGEELVSESQDEFEEDEFEEEEDVTEGAQQESSLEGSHSSQGVQSSGEMPPRGSQKTSTSHRSSAKYNTVSYRKIRKGNTKQRIDEFESMMHL</sequence>
<dbReference type="GO" id="GO:0043209">
    <property type="term" value="C:myelin sheath"/>
    <property type="evidence" value="ECO:0007669"/>
    <property type="project" value="TreeGrafter"/>
</dbReference>
<comment type="caution">
    <text evidence="11">The sequence shown here is derived from an EMBL/GenBank/DDBJ whole genome shotgun (WGS) entry which is preliminary data.</text>
</comment>
<feature type="compositionally biased region" description="Polar residues" evidence="10">
    <location>
        <begin position="262"/>
        <end position="279"/>
    </location>
</feature>
<dbReference type="GO" id="GO:0070062">
    <property type="term" value="C:extracellular exosome"/>
    <property type="evidence" value="ECO:0007669"/>
    <property type="project" value="TreeGrafter"/>
</dbReference>
<name>A0A9Q1I3L6_CONCO</name>
<feature type="region of interest" description="Disordered" evidence="10">
    <location>
        <begin position="193"/>
        <end position="301"/>
    </location>
</feature>
<feature type="compositionally biased region" description="Low complexity" evidence="10">
    <location>
        <begin position="244"/>
        <end position="255"/>
    </location>
</feature>
<dbReference type="InterPro" id="IPR008954">
    <property type="entry name" value="Moesin_tail_sf"/>
</dbReference>
<feature type="compositionally biased region" description="Acidic residues" evidence="10">
    <location>
        <begin position="209"/>
        <end position="233"/>
    </location>
</feature>
<evidence type="ECO:0000256" key="6">
    <source>
        <dbReference type="ARBA" id="ARBA00023212"/>
    </source>
</evidence>
<dbReference type="GO" id="GO:0008360">
    <property type="term" value="P:regulation of cell shape"/>
    <property type="evidence" value="ECO:0007669"/>
    <property type="project" value="InterPro"/>
</dbReference>
<organism evidence="11 12">
    <name type="scientific">Conger conger</name>
    <name type="common">Conger eel</name>
    <name type="synonym">Muraena conger</name>
    <dbReference type="NCBI Taxonomy" id="82655"/>
    <lineage>
        <taxon>Eukaryota</taxon>
        <taxon>Metazoa</taxon>
        <taxon>Chordata</taxon>
        <taxon>Craniata</taxon>
        <taxon>Vertebrata</taxon>
        <taxon>Euteleostomi</taxon>
        <taxon>Actinopterygii</taxon>
        <taxon>Neopterygii</taxon>
        <taxon>Teleostei</taxon>
        <taxon>Anguilliformes</taxon>
        <taxon>Congridae</taxon>
        <taxon>Conger</taxon>
    </lineage>
</organism>
<comment type="subcellular location">
    <subcellularLocation>
        <location evidence="1">Cytoplasm</location>
        <location evidence="1">Cytoskeleton</location>
    </subcellularLocation>
</comment>
<accession>A0A9Q1I3L6</accession>
<keyword evidence="4" id="KW-0597">Phosphoprotein</keyword>
<evidence type="ECO:0000256" key="4">
    <source>
        <dbReference type="ARBA" id="ARBA00022553"/>
    </source>
</evidence>
<evidence type="ECO:0000256" key="1">
    <source>
        <dbReference type="ARBA" id="ARBA00004245"/>
    </source>
</evidence>
<dbReference type="GO" id="GO:0031344">
    <property type="term" value="P:regulation of cell projection organization"/>
    <property type="evidence" value="ECO:0007669"/>
    <property type="project" value="TreeGrafter"/>
</dbReference>
<dbReference type="Pfam" id="PF20491">
    <property type="entry name" value="Ermin"/>
    <property type="match status" value="1"/>
</dbReference>